<protein>
    <submittedName>
        <fullName evidence="2">Uncharacterized protein</fullName>
    </submittedName>
</protein>
<organism evidence="2 3">
    <name type="scientific">Lasiosphaeria miniovina</name>
    <dbReference type="NCBI Taxonomy" id="1954250"/>
    <lineage>
        <taxon>Eukaryota</taxon>
        <taxon>Fungi</taxon>
        <taxon>Dikarya</taxon>
        <taxon>Ascomycota</taxon>
        <taxon>Pezizomycotina</taxon>
        <taxon>Sordariomycetes</taxon>
        <taxon>Sordariomycetidae</taxon>
        <taxon>Sordariales</taxon>
        <taxon>Lasiosphaeriaceae</taxon>
        <taxon>Lasiosphaeria</taxon>
    </lineage>
</organism>
<accession>A0AA40DV46</accession>
<evidence type="ECO:0000256" key="1">
    <source>
        <dbReference type="SAM" id="MobiDB-lite"/>
    </source>
</evidence>
<comment type="caution">
    <text evidence="2">The sequence shown here is derived from an EMBL/GenBank/DDBJ whole genome shotgun (WGS) entry which is preliminary data.</text>
</comment>
<dbReference type="GeneID" id="85317505"/>
<reference evidence="2" key="1">
    <citation type="submission" date="2023-06" db="EMBL/GenBank/DDBJ databases">
        <title>Genome-scale phylogeny and comparative genomics of the fungal order Sordariales.</title>
        <authorList>
            <consortium name="Lawrence Berkeley National Laboratory"/>
            <person name="Hensen N."/>
            <person name="Bonometti L."/>
            <person name="Westerberg I."/>
            <person name="Brannstrom I.O."/>
            <person name="Guillou S."/>
            <person name="Cros-Aarteil S."/>
            <person name="Calhoun S."/>
            <person name="Haridas S."/>
            <person name="Kuo A."/>
            <person name="Mondo S."/>
            <person name="Pangilinan J."/>
            <person name="Riley R."/>
            <person name="LaButti K."/>
            <person name="Andreopoulos B."/>
            <person name="Lipzen A."/>
            <person name="Chen C."/>
            <person name="Yanf M."/>
            <person name="Daum C."/>
            <person name="Ng V."/>
            <person name="Clum A."/>
            <person name="Steindorff A."/>
            <person name="Ohm R."/>
            <person name="Martin F."/>
            <person name="Silar P."/>
            <person name="Natvig D."/>
            <person name="Lalanne C."/>
            <person name="Gautier V."/>
            <person name="Ament-velasquez S.L."/>
            <person name="Kruys A."/>
            <person name="Hutchinson M.I."/>
            <person name="Powell A.J."/>
            <person name="Barry K."/>
            <person name="Miller A.N."/>
            <person name="Grigoriev I.V."/>
            <person name="Debuchy R."/>
            <person name="Gladieux P."/>
            <person name="Thoren M.H."/>
            <person name="Johannesson H."/>
        </authorList>
    </citation>
    <scope>NUCLEOTIDE SEQUENCE</scope>
    <source>
        <strain evidence="2">SMH2392-1A</strain>
    </source>
</reference>
<gene>
    <name evidence="2" type="ORF">B0T26DRAFT_298006</name>
</gene>
<proteinExistence type="predicted"/>
<dbReference type="RefSeq" id="XP_060296292.1">
    <property type="nucleotide sequence ID" value="XM_060434235.1"/>
</dbReference>
<name>A0AA40DV46_9PEZI</name>
<dbReference type="AlphaFoldDB" id="A0AA40DV46"/>
<evidence type="ECO:0000313" key="2">
    <source>
        <dbReference type="EMBL" id="KAK0717499.1"/>
    </source>
</evidence>
<keyword evidence="3" id="KW-1185">Reference proteome</keyword>
<dbReference type="EMBL" id="JAUIRO010000004">
    <property type="protein sequence ID" value="KAK0717499.1"/>
    <property type="molecule type" value="Genomic_DNA"/>
</dbReference>
<sequence>MHPGVPFEWTVTFLSMPGCVHGAAAGPIRSGPLPLSRRPGEEEAQSGRGWVSSVSQTRRGMVSTLYTGCCVIETSSQNRHPTKPRCWREGQTWPLQAGER</sequence>
<dbReference type="Proteomes" id="UP001172101">
    <property type="component" value="Unassembled WGS sequence"/>
</dbReference>
<evidence type="ECO:0000313" key="3">
    <source>
        <dbReference type="Proteomes" id="UP001172101"/>
    </source>
</evidence>
<feature type="region of interest" description="Disordered" evidence="1">
    <location>
        <begin position="25"/>
        <end position="54"/>
    </location>
</feature>